<evidence type="ECO:0000313" key="3">
    <source>
        <dbReference type="Proteomes" id="UP000192342"/>
    </source>
</evidence>
<dbReference type="GO" id="GO:0006083">
    <property type="term" value="P:acetate metabolic process"/>
    <property type="evidence" value="ECO:0007669"/>
    <property type="project" value="InterPro"/>
</dbReference>
<name>A0A1Y1SGY1_9GAMM</name>
<dbReference type="Gene3D" id="3.40.1080.10">
    <property type="entry name" value="Glutaconate Coenzyme A-transferase"/>
    <property type="match status" value="1"/>
</dbReference>
<dbReference type="InterPro" id="IPR026888">
    <property type="entry name" value="AcetylCoA_hyd_C"/>
</dbReference>
<dbReference type="Pfam" id="PF13336">
    <property type="entry name" value="AcetylCoA_hyd_C"/>
    <property type="match status" value="1"/>
</dbReference>
<protein>
    <submittedName>
        <fullName evidence="2">Acetyl-CoA hydrolase</fullName>
    </submittedName>
</protein>
<dbReference type="SUPFAM" id="SSF100950">
    <property type="entry name" value="NagB/RpiA/CoA transferase-like"/>
    <property type="match status" value="2"/>
</dbReference>
<dbReference type="GO" id="GO:0008775">
    <property type="term" value="F:acetate CoA-transferase activity"/>
    <property type="evidence" value="ECO:0007669"/>
    <property type="project" value="InterPro"/>
</dbReference>
<dbReference type="PANTHER" id="PTHR21432">
    <property type="entry name" value="ACETYL-COA HYDROLASE-RELATED"/>
    <property type="match status" value="1"/>
</dbReference>
<evidence type="ECO:0000313" key="2">
    <source>
        <dbReference type="EMBL" id="ORE88934.1"/>
    </source>
</evidence>
<dbReference type="RefSeq" id="WP_206044781.1">
    <property type="nucleotide sequence ID" value="NZ_AQQV01000001.1"/>
</dbReference>
<dbReference type="AlphaFoldDB" id="A0A1Y1SGY1"/>
<dbReference type="InterPro" id="IPR038460">
    <property type="entry name" value="AcetylCoA_hyd_C_sf"/>
</dbReference>
<keyword evidence="3" id="KW-1185">Reference proteome</keyword>
<reference evidence="2 3" key="1">
    <citation type="submission" date="2013-04" db="EMBL/GenBank/DDBJ databases">
        <title>Oceanococcus atlanticus 22II-S10r2 Genome Sequencing.</title>
        <authorList>
            <person name="Lai Q."/>
            <person name="Li G."/>
            <person name="Shao Z."/>
        </authorList>
    </citation>
    <scope>NUCLEOTIDE SEQUENCE [LARGE SCALE GENOMIC DNA]</scope>
    <source>
        <strain evidence="2 3">22II-S10r2</strain>
    </source>
</reference>
<dbReference type="STRING" id="1317117.ATO7_03625"/>
<dbReference type="GO" id="GO:0016787">
    <property type="term" value="F:hydrolase activity"/>
    <property type="evidence" value="ECO:0007669"/>
    <property type="project" value="UniProtKB-KW"/>
</dbReference>
<proteinExistence type="predicted"/>
<dbReference type="Gene3D" id="3.30.750.70">
    <property type="entry name" value="4-hydroxybutyrate coenzyme like domains"/>
    <property type="match status" value="1"/>
</dbReference>
<comment type="caution">
    <text evidence="2">The sequence shown here is derived from an EMBL/GenBank/DDBJ whole genome shotgun (WGS) entry which is preliminary data.</text>
</comment>
<dbReference type="Gene3D" id="3.40.1080.20">
    <property type="entry name" value="Acetyl-CoA hydrolase/transferase C-terminal domain"/>
    <property type="match status" value="1"/>
</dbReference>
<gene>
    <name evidence="2" type="ORF">ATO7_03625</name>
</gene>
<evidence type="ECO:0000259" key="1">
    <source>
        <dbReference type="Pfam" id="PF13336"/>
    </source>
</evidence>
<feature type="domain" description="Acetyl-CoA hydrolase/transferase C-terminal" evidence="1">
    <location>
        <begin position="432"/>
        <end position="596"/>
    </location>
</feature>
<dbReference type="InterPro" id="IPR046433">
    <property type="entry name" value="ActCoA_hydro"/>
</dbReference>
<organism evidence="2 3">
    <name type="scientific">Oceanococcus atlanticus</name>
    <dbReference type="NCBI Taxonomy" id="1317117"/>
    <lineage>
        <taxon>Bacteria</taxon>
        <taxon>Pseudomonadati</taxon>
        <taxon>Pseudomonadota</taxon>
        <taxon>Gammaproteobacteria</taxon>
        <taxon>Chromatiales</taxon>
        <taxon>Oceanococcaceae</taxon>
        <taxon>Oceanococcus</taxon>
    </lineage>
</organism>
<dbReference type="EMBL" id="AQQV01000001">
    <property type="protein sequence ID" value="ORE88934.1"/>
    <property type="molecule type" value="Genomic_DNA"/>
</dbReference>
<keyword evidence="2" id="KW-0378">Hydrolase</keyword>
<dbReference type="Proteomes" id="UP000192342">
    <property type="component" value="Unassembled WGS sequence"/>
</dbReference>
<accession>A0A1Y1SGY1</accession>
<dbReference type="InterPro" id="IPR037171">
    <property type="entry name" value="NagB/RpiA_transferase-like"/>
</dbReference>
<dbReference type="PANTHER" id="PTHR21432:SF20">
    <property type="entry name" value="ACETYL-COA HYDROLASE"/>
    <property type="match status" value="1"/>
</dbReference>
<sequence>MPTLHKDVNACVGDIIARVGKTISIGMPLGLGKPAALINALYARACEDPSITLRILTALTLEKPRGSSAVEKAFLEPFVARVYADCPDLVYAADLSAGRLPPNVEVYEFFFKPGSRMGNAHAQQHYISSNYTHAARDVFEQGCNVAAQQVSKREVDGATRYSLSANPDTSPELLRLLRESGRPHVVVGEVNQNLPYMYQDAEVAAAEFDLVLDHPAQTRTLFSTPKLAVTTPDYLVGVHASSLVRDGGTLQIGIGALGDAIVHALRLRHQDNTRYRALLKDTGAERDHAHLIERIGGRDAFERGLYGATEMFVDGFMSLYQAGILKRRVYDDEHLQALLNRGQISEQLTPQVLDLMEAEGERVIRTHEFEILQYHGVFRDDCRYELGHVIAPDGERIMANLAIPESRARLAAKCLGTHLRNGVVLHGGFFLGPRDFYDTLRRMPEAERRLFFMTGVDKINQLDRNPALYKAQRIEARFINTGMLVTLSGAVASDGLADGRVVSGVGGQYNFVAMAHQLPTGRSILMVRATRESADGAVTSNIVFNYAHCTIPRHLRDIVITEYGVADLRSRSDAQVAKALINIADSRFQDGLLEQAKQAGKIERDYVIPESYRYNTPQRLEQLLMPYRDEGGFPEYPLGCDFTDQEQVLARVLLAAKAQAARLPKWRLLLAGLTRVQISDAMKPYLQRLRLLEPADFTGRVTRRLVVNGLREDGVE</sequence>